<protein>
    <recommendedName>
        <fullName evidence="6">GRF-type domain-containing protein</fullName>
    </recommendedName>
</protein>
<dbReference type="AlphaFoldDB" id="A0ABD3S0B7"/>
<evidence type="ECO:0000259" key="6">
    <source>
        <dbReference type="PROSITE" id="PS51999"/>
    </source>
</evidence>
<sequence>MDSSYTSTGHSSSNGGRVEFPGRTCFCGCTVRMFTSRTSQNPGRRFLRCPKLHLSTFSYLLGEKCDFFEWVDQHMCDRAGTIIPGLLVRLNQLEDHNRIVEVEKNRLSEENRLLYDCVVQLQVTNNALRYKLKLVLICAICCLLAFVWFM</sequence>
<keyword evidence="5" id="KW-0812">Transmembrane</keyword>
<keyword evidence="5" id="KW-1133">Transmembrane helix</keyword>
<dbReference type="InterPro" id="IPR010666">
    <property type="entry name" value="Znf_GRF"/>
</dbReference>
<keyword evidence="5" id="KW-0472">Membrane</keyword>
<evidence type="ECO:0000256" key="4">
    <source>
        <dbReference type="PROSITE-ProRule" id="PRU01343"/>
    </source>
</evidence>
<keyword evidence="1" id="KW-0479">Metal-binding</keyword>
<dbReference type="GO" id="GO:0008270">
    <property type="term" value="F:zinc ion binding"/>
    <property type="evidence" value="ECO:0007669"/>
    <property type="project" value="UniProtKB-KW"/>
</dbReference>
<comment type="caution">
    <text evidence="7">The sequence shown here is derived from an EMBL/GenBank/DDBJ whole genome shotgun (WGS) entry which is preliminary data.</text>
</comment>
<keyword evidence="2 4" id="KW-0863">Zinc-finger</keyword>
<dbReference type="Pfam" id="PF06839">
    <property type="entry name" value="Zn_ribbon_GRF"/>
    <property type="match status" value="1"/>
</dbReference>
<name>A0ABD3S0B7_9LAMI</name>
<evidence type="ECO:0000256" key="2">
    <source>
        <dbReference type="ARBA" id="ARBA00022771"/>
    </source>
</evidence>
<keyword evidence="3" id="KW-0862">Zinc</keyword>
<dbReference type="PANTHER" id="PTHR33248">
    <property type="entry name" value="ZINC ION-BINDING PROTEIN"/>
    <property type="match status" value="1"/>
</dbReference>
<organism evidence="7 8">
    <name type="scientific">Penstemon smallii</name>
    <dbReference type="NCBI Taxonomy" id="265156"/>
    <lineage>
        <taxon>Eukaryota</taxon>
        <taxon>Viridiplantae</taxon>
        <taxon>Streptophyta</taxon>
        <taxon>Embryophyta</taxon>
        <taxon>Tracheophyta</taxon>
        <taxon>Spermatophyta</taxon>
        <taxon>Magnoliopsida</taxon>
        <taxon>eudicotyledons</taxon>
        <taxon>Gunneridae</taxon>
        <taxon>Pentapetalae</taxon>
        <taxon>asterids</taxon>
        <taxon>lamiids</taxon>
        <taxon>Lamiales</taxon>
        <taxon>Plantaginaceae</taxon>
        <taxon>Cheloneae</taxon>
        <taxon>Penstemon</taxon>
    </lineage>
</organism>
<dbReference type="Proteomes" id="UP001634393">
    <property type="component" value="Unassembled WGS sequence"/>
</dbReference>
<feature type="transmembrane region" description="Helical" evidence="5">
    <location>
        <begin position="132"/>
        <end position="149"/>
    </location>
</feature>
<evidence type="ECO:0000256" key="1">
    <source>
        <dbReference type="ARBA" id="ARBA00022723"/>
    </source>
</evidence>
<evidence type="ECO:0000256" key="5">
    <source>
        <dbReference type="SAM" id="Phobius"/>
    </source>
</evidence>
<accession>A0ABD3S0B7</accession>
<evidence type="ECO:0000256" key="3">
    <source>
        <dbReference type="ARBA" id="ARBA00022833"/>
    </source>
</evidence>
<feature type="domain" description="GRF-type" evidence="6">
    <location>
        <begin position="25"/>
        <end position="74"/>
    </location>
</feature>
<dbReference type="EMBL" id="JBJXBP010000007">
    <property type="protein sequence ID" value="KAL3817891.1"/>
    <property type="molecule type" value="Genomic_DNA"/>
</dbReference>
<gene>
    <name evidence="7" type="ORF">ACJIZ3_003796</name>
</gene>
<evidence type="ECO:0000313" key="8">
    <source>
        <dbReference type="Proteomes" id="UP001634393"/>
    </source>
</evidence>
<dbReference type="PROSITE" id="PS51999">
    <property type="entry name" value="ZF_GRF"/>
    <property type="match status" value="1"/>
</dbReference>
<keyword evidence="8" id="KW-1185">Reference proteome</keyword>
<proteinExistence type="predicted"/>
<reference evidence="7 8" key="1">
    <citation type="submission" date="2024-12" db="EMBL/GenBank/DDBJ databases">
        <title>The unique morphological basis and parallel evolutionary history of personate flowers in Penstemon.</title>
        <authorList>
            <person name="Depatie T.H."/>
            <person name="Wessinger C.A."/>
        </authorList>
    </citation>
    <scope>NUCLEOTIDE SEQUENCE [LARGE SCALE GENOMIC DNA]</scope>
    <source>
        <strain evidence="7">WTNN_2</strain>
        <tissue evidence="7">Leaf</tissue>
    </source>
</reference>
<evidence type="ECO:0000313" key="7">
    <source>
        <dbReference type="EMBL" id="KAL3817891.1"/>
    </source>
</evidence>